<dbReference type="Proteomes" id="UP001482620">
    <property type="component" value="Unassembled WGS sequence"/>
</dbReference>
<evidence type="ECO:0000313" key="3">
    <source>
        <dbReference type="Proteomes" id="UP001482620"/>
    </source>
</evidence>
<gene>
    <name evidence="2" type="ORF">ILYODFUR_024050</name>
</gene>
<protein>
    <submittedName>
        <fullName evidence="2">Uncharacterized protein</fullName>
    </submittedName>
</protein>
<evidence type="ECO:0000256" key="1">
    <source>
        <dbReference type="SAM" id="MobiDB-lite"/>
    </source>
</evidence>
<proteinExistence type="predicted"/>
<sequence length="89" mass="9109">MSAPQATTKEAPDQDGSETPTDSLAGPSEVKEDTATFTTSAAMVEPMGGVPSSLTSNQPEKDITDADDDDAEAWSPPSSPLNRPTAGEA</sequence>
<name>A0ABV0UV11_9TELE</name>
<organism evidence="2 3">
    <name type="scientific">Ilyodon furcidens</name>
    <name type="common">goldbreast splitfin</name>
    <dbReference type="NCBI Taxonomy" id="33524"/>
    <lineage>
        <taxon>Eukaryota</taxon>
        <taxon>Metazoa</taxon>
        <taxon>Chordata</taxon>
        <taxon>Craniata</taxon>
        <taxon>Vertebrata</taxon>
        <taxon>Euteleostomi</taxon>
        <taxon>Actinopterygii</taxon>
        <taxon>Neopterygii</taxon>
        <taxon>Teleostei</taxon>
        <taxon>Neoteleostei</taxon>
        <taxon>Acanthomorphata</taxon>
        <taxon>Ovalentaria</taxon>
        <taxon>Atherinomorphae</taxon>
        <taxon>Cyprinodontiformes</taxon>
        <taxon>Goodeidae</taxon>
        <taxon>Ilyodon</taxon>
    </lineage>
</organism>
<feature type="region of interest" description="Disordered" evidence="1">
    <location>
        <begin position="1"/>
        <end position="89"/>
    </location>
</feature>
<keyword evidence="3" id="KW-1185">Reference proteome</keyword>
<comment type="caution">
    <text evidence="2">The sequence shown here is derived from an EMBL/GenBank/DDBJ whole genome shotgun (WGS) entry which is preliminary data.</text>
</comment>
<dbReference type="EMBL" id="JAHRIQ010083911">
    <property type="protein sequence ID" value="MEQ2248920.1"/>
    <property type="molecule type" value="Genomic_DNA"/>
</dbReference>
<evidence type="ECO:0000313" key="2">
    <source>
        <dbReference type="EMBL" id="MEQ2248920.1"/>
    </source>
</evidence>
<reference evidence="2 3" key="1">
    <citation type="submission" date="2021-06" db="EMBL/GenBank/DDBJ databases">
        <authorList>
            <person name="Palmer J.M."/>
        </authorList>
    </citation>
    <scope>NUCLEOTIDE SEQUENCE [LARGE SCALE GENOMIC DNA]</scope>
    <source>
        <strain evidence="3">if_2019</strain>
        <tissue evidence="2">Muscle</tissue>
    </source>
</reference>
<accession>A0ABV0UV11</accession>